<keyword evidence="3" id="KW-1185">Reference proteome</keyword>
<evidence type="ECO:0000313" key="2">
    <source>
        <dbReference type="EMBL" id="SCM69615.1"/>
    </source>
</evidence>
<sequence>MPFETSSSIARKIAVIGGGISGMGAAYSLAEDHNVTLFEAEPRLGGHARTVMAGKNGDQPVDTGFIVFNHVNYPNMVELFERLDVPTVKSDMSFGASIDGGWLEYGFGSVNATFAQRRNLMRPKYLGMIRDIFRFNKSAVEAAENLPDATIGELLDYLQLGEWFRKYYLAPLSGAIWSTPVDEILDFPAQAMITFLENHALLSHTGQHQWYTVQGGSIQYVTRLKAALQRKGVELRIGSPVQGVRRTAVGPQVRSSGGEWEQFDEIVFATHSDVSLALLEDPMPHETDILSAVKYQPNKIVLHADASVMPKRRLCWSSWVYTEDRDAPSDRIDLTYWMNSLQPIPMDDPHFVTLNSRRAIREDLIYDEVTFMHPVYDMAAWDAQKKMPLVNGTANTWFCGAWMKNGFHEDGLSSGLEVADSLRLRVRQQVAAE</sequence>
<feature type="domain" description="Amine oxidase" evidence="1">
    <location>
        <begin position="20"/>
        <end position="293"/>
    </location>
</feature>
<name>A0A1M4N6P9_9RHOB</name>
<proteinExistence type="predicted"/>
<reference evidence="3" key="1">
    <citation type="submission" date="2016-09" db="EMBL/GenBank/DDBJ databases">
        <authorList>
            <person name="Wibberg D."/>
        </authorList>
    </citation>
    <scope>NUCLEOTIDE SEQUENCE [LARGE SCALE GENOMIC DNA]</scope>
</reference>
<dbReference type="GO" id="GO:0016491">
    <property type="term" value="F:oxidoreductase activity"/>
    <property type="evidence" value="ECO:0007669"/>
    <property type="project" value="InterPro"/>
</dbReference>
<gene>
    <name evidence="2" type="ORF">KARMA_3854</name>
</gene>
<dbReference type="Proteomes" id="UP000184085">
    <property type="component" value="Unassembled WGS sequence"/>
</dbReference>
<dbReference type="EMBL" id="FMJB01000064">
    <property type="protein sequence ID" value="SCM69615.1"/>
    <property type="molecule type" value="Genomic_DNA"/>
</dbReference>
<organism evidence="2 3">
    <name type="scientific">Donghicola eburneus</name>
    <dbReference type="NCBI Taxonomy" id="393278"/>
    <lineage>
        <taxon>Bacteria</taxon>
        <taxon>Pseudomonadati</taxon>
        <taxon>Pseudomonadota</taxon>
        <taxon>Alphaproteobacteria</taxon>
        <taxon>Rhodobacterales</taxon>
        <taxon>Roseobacteraceae</taxon>
        <taxon>Donghicola</taxon>
    </lineage>
</organism>
<dbReference type="Pfam" id="PF01593">
    <property type="entry name" value="Amino_oxidase"/>
    <property type="match status" value="1"/>
</dbReference>
<protein>
    <recommendedName>
        <fullName evidence="1">Amine oxidase domain-containing protein</fullName>
    </recommendedName>
</protein>
<dbReference type="SUPFAM" id="SSF51905">
    <property type="entry name" value="FAD/NAD(P)-binding domain"/>
    <property type="match status" value="1"/>
</dbReference>
<accession>A0A1M4N6P9</accession>
<dbReference type="InterPro" id="IPR050464">
    <property type="entry name" value="Zeta_carotene_desat/Oxidored"/>
</dbReference>
<dbReference type="PANTHER" id="PTHR42923:SF17">
    <property type="entry name" value="AMINE OXIDASE DOMAIN-CONTAINING PROTEIN"/>
    <property type="match status" value="1"/>
</dbReference>
<dbReference type="InterPro" id="IPR002937">
    <property type="entry name" value="Amino_oxidase"/>
</dbReference>
<dbReference type="Gene3D" id="3.50.50.60">
    <property type="entry name" value="FAD/NAD(P)-binding domain"/>
    <property type="match status" value="1"/>
</dbReference>
<dbReference type="RefSeq" id="WP_072709341.1">
    <property type="nucleotide sequence ID" value="NZ_FMJB01000064.1"/>
</dbReference>
<evidence type="ECO:0000313" key="3">
    <source>
        <dbReference type="Proteomes" id="UP000184085"/>
    </source>
</evidence>
<dbReference type="PANTHER" id="PTHR42923">
    <property type="entry name" value="PROTOPORPHYRINOGEN OXIDASE"/>
    <property type="match status" value="1"/>
</dbReference>
<dbReference type="AlphaFoldDB" id="A0A1M4N6P9"/>
<evidence type="ECO:0000259" key="1">
    <source>
        <dbReference type="Pfam" id="PF01593"/>
    </source>
</evidence>
<dbReference type="InterPro" id="IPR036188">
    <property type="entry name" value="FAD/NAD-bd_sf"/>
</dbReference>